<accession>A0A418VAA9</accession>
<evidence type="ECO:0000313" key="3">
    <source>
        <dbReference type="Proteomes" id="UP000286287"/>
    </source>
</evidence>
<dbReference type="Gene3D" id="1.20.120.330">
    <property type="entry name" value="Nucleotidyltransferases domain 2"/>
    <property type="match status" value="1"/>
</dbReference>
<dbReference type="AlphaFoldDB" id="A0A418VAA9"/>
<protein>
    <recommendedName>
        <fullName evidence="1">Lincosamide nucleotidyltransferase-like C-terminal domain-containing protein</fullName>
    </recommendedName>
</protein>
<evidence type="ECO:0000259" key="1">
    <source>
        <dbReference type="Pfam" id="PF21418"/>
    </source>
</evidence>
<dbReference type="InterPro" id="IPR043519">
    <property type="entry name" value="NT_sf"/>
</dbReference>
<comment type="caution">
    <text evidence="2">The sequence shown here is derived from an EMBL/GenBank/DDBJ whole genome shotgun (WGS) entry which is preliminary data.</text>
</comment>
<gene>
    <name evidence="2" type="ORF">D3875_17420</name>
</gene>
<dbReference type="Gene3D" id="3.30.460.10">
    <property type="entry name" value="Beta Polymerase, domain 2"/>
    <property type="match status" value="1"/>
</dbReference>
<sequence>MEYYAFTEQEMEVVPWLAQMLDGSEFQILHQVVNEFGTPNITVSGLIRIELHVANVAEMGAVLHWPNEHIHPEKMLVKDRDGQLLALLRELAARPGLNPAQEAQQIFDRALNWLVFGWNVLGRGERARALELLRWLQAALLRLARLAHGQTAHWLNPYRMAEQELSPAVMQRYAALTGGLDQLERCYRAAWAWLEELAHTLGLYLAPDFRRELTVTLAE</sequence>
<dbReference type="OrthoDB" id="65410at2"/>
<feature type="domain" description="Lincosamide nucleotidyltransferase-like C-terminal" evidence="1">
    <location>
        <begin position="104"/>
        <end position="201"/>
    </location>
</feature>
<dbReference type="RefSeq" id="WP_119765789.1">
    <property type="nucleotide sequence ID" value="NZ_QYUJ01000014.1"/>
</dbReference>
<organism evidence="2 3">
    <name type="scientific">Deinococcus cavernae</name>
    <dbReference type="NCBI Taxonomy" id="2320857"/>
    <lineage>
        <taxon>Bacteria</taxon>
        <taxon>Thermotogati</taxon>
        <taxon>Deinococcota</taxon>
        <taxon>Deinococci</taxon>
        <taxon>Deinococcales</taxon>
        <taxon>Deinococcaceae</taxon>
        <taxon>Deinococcus</taxon>
    </lineage>
</organism>
<dbReference type="Proteomes" id="UP000286287">
    <property type="component" value="Unassembled WGS sequence"/>
</dbReference>
<dbReference type="EMBL" id="QYUJ01000014">
    <property type="protein sequence ID" value="RJF73058.1"/>
    <property type="molecule type" value="Genomic_DNA"/>
</dbReference>
<reference evidence="2 3" key="1">
    <citation type="submission" date="2018-09" db="EMBL/GenBank/DDBJ databases">
        <authorList>
            <person name="Zhu H."/>
        </authorList>
    </citation>
    <scope>NUCLEOTIDE SEQUENCE [LARGE SCALE GENOMIC DNA]</scope>
    <source>
        <strain evidence="2 3">K2S05-167</strain>
    </source>
</reference>
<evidence type="ECO:0000313" key="2">
    <source>
        <dbReference type="EMBL" id="RJF73058.1"/>
    </source>
</evidence>
<keyword evidence="3" id="KW-1185">Reference proteome</keyword>
<name>A0A418VAA9_9DEIO</name>
<proteinExistence type="predicted"/>
<dbReference type="Pfam" id="PF21418">
    <property type="entry name" value="LinB-like_C"/>
    <property type="match status" value="1"/>
</dbReference>
<dbReference type="InterPro" id="IPR048495">
    <property type="entry name" value="LinB-like_C"/>
</dbReference>